<evidence type="ECO:0000313" key="3">
    <source>
        <dbReference type="Proteomes" id="UP001221898"/>
    </source>
</evidence>
<dbReference type="AlphaFoldDB" id="A0AAD7SN01"/>
<organism evidence="2 3">
    <name type="scientific">Aldrovandia affinis</name>
    <dbReference type="NCBI Taxonomy" id="143900"/>
    <lineage>
        <taxon>Eukaryota</taxon>
        <taxon>Metazoa</taxon>
        <taxon>Chordata</taxon>
        <taxon>Craniata</taxon>
        <taxon>Vertebrata</taxon>
        <taxon>Euteleostomi</taxon>
        <taxon>Actinopterygii</taxon>
        <taxon>Neopterygii</taxon>
        <taxon>Teleostei</taxon>
        <taxon>Notacanthiformes</taxon>
        <taxon>Halosauridae</taxon>
        <taxon>Aldrovandia</taxon>
    </lineage>
</organism>
<gene>
    <name evidence="2" type="ORF">AAFF_G00321890</name>
</gene>
<comment type="caution">
    <text evidence="2">The sequence shown here is derived from an EMBL/GenBank/DDBJ whole genome shotgun (WGS) entry which is preliminary data.</text>
</comment>
<keyword evidence="3" id="KW-1185">Reference proteome</keyword>
<proteinExistence type="predicted"/>
<reference evidence="2" key="1">
    <citation type="journal article" date="2023" name="Science">
        <title>Genome structures resolve the early diversification of teleost fishes.</title>
        <authorList>
            <person name="Parey E."/>
            <person name="Louis A."/>
            <person name="Montfort J."/>
            <person name="Bouchez O."/>
            <person name="Roques C."/>
            <person name="Iampietro C."/>
            <person name="Lluch J."/>
            <person name="Castinel A."/>
            <person name="Donnadieu C."/>
            <person name="Desvignes T."/>
            <person name="Floi Bucao C."/>
            <person name="Jouanno E."/>
            <person name="Wen M."/>
            <person name="Mejri S."/>
            <person name="Dirks R."/>
            <person name="Jansen H."/>
            <person name="Henkel C."/>
            <person name="Chen W.J."/>
            <person name="Zahm M."/>
            <person name="Cabau C."/>
            <person name="Klopp C."/>
            <person name="Thompson A.W."/>
            <person name="Robinson-Rechavi M."/>
            <person name="Braasch I."/>
            <person name="Lecointre G."/>
            <person name="Bobe J."/>
            <person name="Postlethwait J.H."/>
            <person name="Berthelot C."/>
            <person name="Roest Crollius H."/>
            <person name="Guiguen Y."/>
        </authorList>
    </citation>
    <scope>NUCLEOTIDE SEQUENCE</scope>
    <source>
        <strain evidence="2">NC1722</strain>
    </source>
</reference>
<accession>A0AAD7SN01</accession>
<feature type="compositionally biased region" description="Basic and acidic residues" evidence="1">
    <location>
        <begin position="31"/>
        <end position="41"/>
    </location>
</feature>
<evidence type="ECO:0000313" key="2">
    <source>
        <dbReference type="EMBL" id="KAJ8405198.1"/>
    </source>
</evidence>
<protein>
    <submittedName>
        <fullName evidence="2">Uncharacterized protein</fullName>
    </submittedName>
</protein>
<dbReference type="Proteomes" id="UP001221898">
    <property type="component" value="Unassembled WGS sequence"/>
</dbReference>
<sequence length="91" mass="9979">MKDRLPSMCARAARVRLTRLTAAVSVPRGRNLRERSSRGESHGTNATTLAGLRLSLQSPNDAVSVLEEPRESHAQQQGKSNYFIKHADLGP</sequence>
<feature type="region of interest" description="Disordered" evidence="1">
    <location>
        <begin position="28"/>
        <end position="91"/>
    </location>
</feature>
<evidence type="ECO:0000256" key="1">
    <source>
        <dbReference type="SAM" id="MobiDB-lite"/>
    </source>
</evidence>
<dbReference type="EMBL" id="JAINUG010000049">
    <property type="protein sequence ID" value="KAJ8405198.1"/>
    <property type="molecule type" value="Genomic_DNA"/>
</dbReference>
<name>A0AAD7SN01_9TELE</name>